<organism evidence="3 4">
    <name type="scientific">Spirosoma utsteinense</name>
    <dbReference type="NCBI Taxonomy" id="2585773"/>
    <lineage>
        <taxon>Bacteria</taxon>
        <taxon>Pseudomonadati</taxon>
        <taxon>Bacteroidota</taxon>
        <taxon>Cytophagia</taxon>
        <taxon>Cytophagales</taxon>
        <taxon>Cytophagaceae</taxon>
        <taxon>Spirosoma</taxon>
    </lineage>
</organism>
<dbReference type="InterPro" id="IPR027417">
    <property type="entry name" value="P-loop_NTPase"/>
</dbReference>
<dbReference type="EMBL" id="VFIA01000100">
    <property type="protein sequence ID" value="MBC3795256.1"/>
    <property type="molecule type" value="Genomic_DNA"/>
</dbReference>
<sequence length="489" mass="56172">MILELGNYKIRRTLIFRLSKTYSYNPSVKDINSEDTGANTDTEKEYIYKVYSDLLQDVTPVSGKTKTETYEDVAKRRFIKEPATMRLLIVVDKLLTGFDAPTCTYLYIDKKMQDHGLFQAICRVNRLDSEDKQFGYIVDYKELFKNLVNDKGTGAIQVYTSELDYDQFQKEDCDILLQDRVKKGRGRLDNALEAIALLCDPVKPPKSELDYQHYFCGNTEIPEELKNTELRRTALYKNTVTLIRAYANLAAELDEAGYLVNEQENIKKQVDFYLKLREEIRIASGEVLDLKAYEADMRHLIDHYIQAEEPTPISPFGDLSLIELIVQSGMDAAIDKLPDSIKSSQEAVAETIENNVRQKIIKEHLIDPAFFEDMSKLLSEIIKERKANAISYAEHLKQMANLAATVQAGKKEDVPSALRTPAQRALYNNLHHNEVLAMKVHESIMEYKPNSWRGMQTRENVVKKAIYDVLDDVAETERIFDIVKKQGEY</sequence>
<proteinExistence type="predicted"/>
<feature type="domain" description="Restriction endonuclease type I HsdR second RecA-like helicase" evidence="2">
    <location>
        <begin position="18"/>
        <end position="141"/>
    </location>
</feature>
<dbReference type="InterPro" id="IPR055180">
    <property type="entry name" value="HsdR_RecA-like_helicase_dom_2"/>
</dbReference>
<accession>A0ABR6WFC4</accession>
<dbReference type="CDD" id="cd18800">
    <property type="entry name" value="SF2_C_EcoR124I-like"/>
    <property type="match status" value="1"/>
</dbReference>
<dbReference type="Gene3D" id="3.40.50.300">
    <property type="entry name" value="P-loop containing nucleotide triphosphate hydrolases"/>
    <property type="match status" value="1"/>
</dbReference>
<dbReference type="RefSeq" id="WP_186742495.1">
    <property type="nucleotide sequence ID" value="NZ_VFIA01000100.1"/>
</dbReference>
<evidence type="ECO:0000259" key="2">
    <source>
        <dbReference type="Pfam" id="PF22679"/>
    </source>
</evidence>
<keyword evidence="1" id="KW-0680">Restriction system</keyword>
<comment type="caution">
    <text evidence="3">The sequence shown here is derived from an EMBL/GenBank/DDBJ whole genome shotgun (WGS) entry which is preliminary data.</text>
</comment>
<dbReference type="InterPro" id="IPR051268">
    <property type="entry name" value="Type-I_R_enzyme_R_subunit"/>
</dbReference>
<name>A0ABR6WFC4_9BACT</name>
<gene>
    <name evidence="3" type="ORF">FH603_5791</name>
</gene>
<keyword evidence="4" id="KW-1185">Reference proteome</keyword>
<dbReference type="Pfam" id="PF22679">
    <property type="entry name" value="T1R_D3-like"/>
    <property type="match status" value="1"/>
</dbReference>
<dbReference type="PANTHER" id="PTHR30195">
    <property type="entry name" value="TYPE I SITE-SPECIFIC DEOXYRIBONUCLEASE PROTEIN SUBUNIT M AND R"/>
    <property type="match status" value="1"/>
</dbReference>
<protein>
    <submittedName>
        <fullName evidence="3">Type I site-specific restriction-modification system R (Restriction) subunit</fullName>
    </submittedName>
</protein>
<evidence type="ECO:0000313" key="4">
    <source>
        <dbReference type="Proteomes" id="UP000700732"/>
    </source>
</evidence>
<reference evidence="3 4" key="1">
    <citation type="submission" date="2019-06" db="EMBL/GenBank/DDBJ databases">
        <title>Spirosoma utsteinense sp. nov. isolated from Antarctic ice-free soils.</title>
        <authorList>
            <person name="Tahon G."/>
        </authorList>
    </citation>
    <scope>NUCLEOTIDE SEQUENCE [LARGE SCALE GENOMIC DNA]</scope>
    <source>
        <strain evidence="3 4">LMG 31447</strain>
    </source>
</reference>
<evidence type="ECO:0000313" key="3">
    <source>
        <dbReference type="EMBL" id="MBC3795256.1"/>
    </source>
</evidence>
<dbReference type="PANTHER" id="PTHR30195:SF15">
    <property type="entry name" value="TYPE I RESTRICTION ENZYME HINDI ENDONUCLEASE SUBUNIT"/>
    <property type="match status" value="1"/>
</dbReference>
<dbReference type="Proteomes" id="UP000700732">
    <property type="component" value="Unassembled WGS sequence"/>
</dbReference>
<evidence type="ECO:0000256" key="1">
    <source>
        <dbReference type="ARBA" id="ARBA00022747"/>
    </source>
</evidence>